<evidence type="ECO:0000313" key="1">
    <source>
        <dbReference type="EnsemblPlants" id="OB10G17100.1"/>
    </source>
</evidence>
<dbReference type="EnsemblPlants" id="OB10G17100.1">
    <property type="protein sequence ID" value="OB10G17100.1"/>
    <property type="gene ID" value="OB10G17100"/>
</dbReference>
<dbReference type="AlphaFoldDB" id="J3N2G2"/>
<dbReference type="Proteomes" id="UP000006038">
    <property type="component" value="Chromosome 10"/>
</dbReference>
<reference evidence="1" key="1">
    <citation type="journal article" date="2013" name="Nat. Commun.">
        <title>Whole-genome sequencing of Oryza brachyantha reveals mechanisms underlying Oryza genome evolution.</title>
        <authorList>
            <person name="Chen J."/>
            <person name="Huang Q."/>
            <person name="Gao D."/>
            <person name="Wang J."/>
            <person name="Lang Y."/>
            <person name="Liu T."/>
            <person name="Li B."/>
            <person name="Bai Z."/>
            <person name="Luis Goicoechea J."/>
            <person name="Liang C."/>
            <person name="Chen C."/>
            <person name="Zhang W."/>
            <person name="Sun S."/>
            <person name="Liao Y."/>
            <person name="Zhang X."/>
            <person name="Yang L."/>
            <person name="Song C."/>
            <person name="Wang M."/>
            <person name="Shi J."/>
            <person name="Liu G."/>
            <person name="Liu J."/>
            <person name="Zhou H."/>
            <person name="Zhou W."/>
            <person name="Yu Q."/>
            <person name="An N."/>
            <person name="Chen Y."/>
            <person name="Cai Q."/>
            <person name="Wang B."/>
            <person name="Liu B."/>
            <person name="Min J."/>
            <person name="Huang Y."/>
            <person name="Wu H."/>
            <person name="Li Z."/>
            <person name="Zhang Y."/>
            <person name="Yin Y."/>
            <person name="Song W."/>
            <person name="Jiang J."/>
            <person name="Jackson S.A."/>
            <person name="Wing R.A."/>
            <person name="Wang J."/>
            <person name="Chen M."/>
        </authorList>
    </citation>
    <scope>NUCLEOTIDE SEQUENCE [LARGE SCALE GENOMIC DNA]</scope>
    <source>
        <strain evidence="1">cv. IRGC 101232</strain>
    </source>
</reference>
<organism evidence="1">
    <name type="scientific">Oryza brachyantha</name>
    <name type="common">malo sina</name>
    <dbReference type="NCBI Taxonomy" id="4533"/>
    <lineage>
        <taxon>Eukaryota</taxon>
        <taxon>Viridiplantae</taxon>
        <taxon>Streptophyta</taxon>
        <taxon>Embryophyta</taxon>
        <taxon>Tracheophyta</taxon>
        <taxon>Spermatophyta</taxon>
        <taxon>Magnoliopsida</taxon>
        <taxon>Liliopsida</taxon>
        <taxon>Poales</taxon>
        <taxon>Poaceae</taxon>
        <taxon>BOP clade</taxon>
        <taxon>Oryzoideae</taxon>
        <taxon>Oryzeae</taxon>
        <taxon>Oryzinae</taxon>
        <taxon>Oryza</taxon>
    </lineage>
</organism>
<dbReference type="HOGENOM" id="CLU_2985164_0_0_1"/>
<proteinExistence type="predicted"/>
<protein>
    <submittedName>
        <fullName evidence="1">Uncharacterized protein</fullName>
    </submittedName>
</protein>
<name>J3N2G2_ORYBR</name>
<reference evidence="1" key="2">
    <citation type="submission" date="2013-04" db="UniProtKB">
        <authorList>
            <consortium name="EnsemblPlants"/>
        </authorList>
    </citation>
    <scope>IDENTIFICATION</scope>
</reference>
<evidence type="ECO:0000313" key="2">
    <source>
        <dbReference type="Proteomes" id="UP000006038"/>
    </source>
</evidence>
<accession>J3N2G2</accession>
<keyword evidence="2" id="KW-1185">Reference proteome</keyword>
<sequence>LLFASFQHKFRTHTFNKAHDSNSVHIHLSFRLTIALQALLGFYHGLPKAINIAEASPV</sequence>
<dbReference type="Gramene" id="OB10G17100.1">
    <property type="protein sequence ID" value="OB10G17100.1"/>
    <property type="gene ID" value="OB10G17100"/>
</dbReference>